<name>A0ABX2H4V8_9FIRM</name>
<gene>
    <name evidence="2" type="ORF">G5B17_02350</name>
</gene>
<accession>A0ABX2H4V8</accession>
<protein>
    <recommendedName>
        <fullName evidence="4">Phage protein</fullName>
    </recommendedName>
</protein>
<dbReference type="Proteomes" id="UP001644719">
    <property type="component" value="Unassembled WGS sequence"/>
</dbReference>
<reference evidence="2 3" key="1">
    <citation type="journal article" date="2020" name="Cell Host Microbe">
        <title>Functional and Genomic Variation between Human-Derived Isolates of Lachnospiraceae Reveals Inter- and Intra-Species Diversity.</title>
        <authorList>
            <person name="Sorbara M.T."/>
            <person name="Littmann E.R."/>
            <person name="Fontana E."/>
            <person name="Moody T.U."/>
            <person name="Kohout C.E."/>
            <person name="Gjonbalaj M."/>
            <person name="Eaton V."/>
            <person name="Seok R."/>
            <person name="Leiner I.M."/>
            <person name="Pamer E.G."/>
        </authorList>
    </citation>
    <scope>NUCLEOTIDE SEQUENCE [LARGE SCALE GENOMIC DNA]</scope>
    <source>
        <strain evidence="2 3">MSK.17.74</strain>
    </source>
</reference>
<organism evidence="2 3">
    <name type="scientific">Blautia faecis</name>
    <dbReference type="NCBI Taxonomy" id="871665"/>
    <lineage>
        <taxon>Bacteria</taxon>
        <taxon>Bacillati</taxon>
        <taxon>Bacillota</taxon>
        <taxon>Clostridia</taxon>
        <taxon>Lachnospirales</taxon>
        <taxon>Lachnospiraceae</taxon>
        <taxon>Blautia</taxon>
    </lineage>
</organism>
<keyword evidence="3" id="KW-1185">Reference proteome</keyword>
<feature type="region of interest" description="Disordered" evidence="1">
    <location>
        <begin position="128"/>
        <end position="148"/>
    </location>
</feature>
<evidence type="ECO:0000256" key="1">
    <source>
        <dbReference type="SAM" id="MobiDB-lite"/>
    </source>
</evidence>
<evidence type="ECO:0000313" key="2">
    <source>
        <dbReference type="EMBL" id="NSG84300.1"/>
    </source>
</evidence>
<sequence>MKITNAAIYDIIEATKKFSNAKGKTAFVLFRVLRKLQDEIKDCDDQKNKLIQEYGKEVEGGIAIPNDDKEAYEKFMAKFTPILLYQIDVDIPQLTEEEFDSLYEVDAPNATMNDYAIIDAFLVKKPEPEKKEEKADTEPDETKEAAVE</sequence>
<evidence type="ECO:0008006" key="4">
    <source>
        <dbReference type="Google" id="ProtNLM"/>
    </source>
</evidence>
<dbReference type="RefSeq" id="WP_118583820.1">
    <property type="nucleotide sequence ID" value="NZ_JAAITS010000004.1"/>
</dbReference>
<dbReference type="EMBL" id="JAAITS010000004">
    <property type="protein sequence ID" value="NSG84300.1"/>
    <property type="molecule type" value="Genomic_DNA"/>
</dbReference>
<evidence type="ECO:0000313" key="3">
    <source>
        <dbReference type="Proteomes" id="UP001644719"/>
    </source>
</evidence>
<comment type="caution">
    <text evidence="2">The sequence shown here is derived from an EMBL/GenBank/DDBJ whole genome shotgun (WGS) entry which is preliminary data.</text>
</comment>
<proteinExistence type="predicted"/>